<comment type="caution">
    <text evidence="1">The sequence shown here is derived from an EMBL/GenBank/DDBJ whole genome shotgun (WGS) entry which is preliminary data.</text>
</comment>
<name>A0A328DVV8_9ASTE</name>
<gene>
    <name evidence="1" type="ORF">DM860_002113</name>
</gene>
<reference evidence="1 2" key="1">
    <citation type="submission" date="2018-06" db="EMBL/GenBank/DDBJ databases">
        <title>The Genome of Cuscuta australis (Dodder) Provides Insight into the Evolution of Plant Parasitism.</title>
        <authorList>
            <person name="Liu H."/>
        </authorList>
    </citation>
    <scope>NUCLEOTIDE SEQUENCE [LARGE SCALE GENOMIC DNA]</scope>
    <source>
        <strain evidence="2">cv. Yunnan</strain>
        <tissue evidence="1">Vines</tissue>
    </source>
</reference>
<organism evidence="1 2">
    <name type="scientific">Cuscuta australis</name>
    <dbReference type="NCBI Taxonomy" id="267555"/>
    <lineage>
        <taxon>Eukaryota</taxon>
        <taxon>Viridiplantae</taxon>
        <taxon>Streptophyta</taxon>
        <taxon>Embryophyta</taxon>
        <taxon>Tracheophyta</taxon>
        <taxon>Spermatophyta</taxon>
        <taxon>Magnoliopsida</taxon>
        <taxon>eudicotyledons</taxon>
        <taxon>Gunneridae</taxon>
        <taxon>Pentapetalae</taxon>
        <taxon>asterids</taxon>
        <taxon>lamiids</taxon>
        <taxon>Solanales</taxon>
        <taxon>Convolvulaceae</taxon>
        <taxon>Cuscuteae</taxon>
        <taxon>Cuscuta</taxon>
        <taxon>Cuscuta subgen. Grammica</taxon>
        <taxon>Cuscuta sect. Cleistogrammica</taxon>
    </lineage>
</organism>
<dbReference type="EMBL" id="NQVE01000076">
    <property type="protein sequence ID" value="RAL49822.1"/>
    <property type="molecule type" value="Genomic_DNA"/>
</dbReference>
<dbReference type="AlphaFoldDB" id="A0A328DVV8"/>
<sequence length="69" mass="7188">MTDSSEMEGVIALSSSKVWAFGFTVAPVISPHVPAGLKSPSLPVFFPISCSLCAPSLSPSSVRLPSLRL</sequence>
<evidence type="ECO:0000313" key="2">
    <source>
        <dbReference type="Proteomes" id="UP000249390"/>
    </source>
</evidence>
<evidence type="ECO:0000313" key="1">
    <source>
        <dbReference type="EMBL" id="RAL49822.1"/>
    </source>
</evidence>
<accession>A0A328DVV8</accession>
<dbReference type="Proteomes" id="UP000249390">
    <property type="component" value="Unassembled WGS sequence"/>
</dbReference>
<proteinExistence type="predicted"/>
<protein>
    <submittedName>
        <fullName evidence="1">Uncharacterized protein</fullName>
    </submittedName>
</protein>
<keyword evidence="2" id="KW-1185">Reference proteome</keyword>